<evidence type="ECO:0008006" key="4">
    <source>
        <dbReference type="Google" id="ProtNLM"/>
    </source>
</evidence>
<keyword evidence="3" id="KW-1185">Reference proteome</keyword>
<accession>A0AAV8Z417</accession>
<dbReference type="AlphaFoldDB" id="A0AAV8Z417"/>
<feature type="region of interest" description="Disordered" evidence="1">
    <location>
        <begin position="218"/>
        <end position="255"/>
    </location>
</feature>
<proteinExistence type="predicted"/>
<dbReference type="Proteomes" id="UP001162162">
    <property type="component" value="Unassembled WGS sequence"/>
</dbReference>
<protein>
    <recommendedName>
        <fullName evidence="4">Protein FAM47E</fullName>
    </recommendedName>
</protein>
<reference evidence="2" key="1">
    <citation type="journal article" date="2023" name="Insect Mol. Biol.">
        <title>Genome sequencing provides insights into the evolution of gene families encoding plant cell wall-degrading enzymes in longhorned beetles.</title>
        <authorList>
            <person name="Shin N.R."/>
            <person name="Okamura Y."/>
            <person name="Kirsch R."/>
            <person name="Pauchet Y."/>
        </authorList>
    </citation>
    <scope>NUCLEOTIDE SEQUENCE</scope>
    <source>
        <strain evidence="2">AMC_N1</strain>
    </source>
</reference>
<evidence type="ECO:0000256" key="1">
    <source>
        <dbReference type="SAM" id="MobiDB-lite"/>
    </source>
</evidence>
<name>A0AAV8Z417_9CUCU</name>
<comment type="caution">
    <text evidence="2">The sequence shown here is derived from an EMBL/GenBank/DDBJ whole genome shotgun (WGS) entry which is preliminary data.</text>
</comment>
<organism evidence="2 3">
    <name type="scientific">Aromia moschata</name>
    <dbReference type="NCBI Taxonomy" id="1265417"/>
    <lineage>
        <taxon>Eukaryota</taxon>
        <taxon>Metazoa</taxon>
        <taxon>Ecdysozoa</taxon>
        <taxon>Arthropoda</taxon>
        <taxon>Hexapoda</taxon>
        <taxon>Insecta</taxon>
        <taxon>Pterygota</taxon>
        <taxon>Neoptera</taxon>
        <taxon>Endopterygota</taxon>
        <taxon>Coleoptera</taxon>
        <taxon>Polyphaga</taxon>
        <taxon>Cucujiformia</taxon>
        <taxon>Chrysomeloidea</taxon>
        <taxon>Cerambycidae</taxon>
        <taxon>Cerambycinae</taxon>
        <taxon>Callichromatini</taxon>
        <taxon>Aromia</taxon>
    </lineage>
</organism>
<dbReference type="EMBL" id="JAPWTK010000020">
    <property type="protein sequence ID" value="KAJ8957886.1"/>
    <property type="molecule type" value="Genomic_DNA"/>
</dbReference>
<evidence type="ECO:0000313" key="2">
    <source>
        <dbReference type="EMBL" id="KAJ8957886.1"/>
    </source>
</evidence>
<evidence type="ECO:0000313" key="3">
    <source>
        <dbReference type="Proteomes" id="UP001162162"/>
    </source>
</evidence>
<gene>
    <name evidence="2" type="ORF">NQ318_001882</name>
</gene>
<sequence>MTLKLFSAHRKELLQVQARLLASKAKPKEDCCPDATCNKKKRSIWNIFKKKKPPELPPIETCKKYLARKQWEPDPDLSEFGGTAYRTCGPAYIIQKDQVAKEEVCEEAEDRLLEKMERHPDLEDTRDPMPPFESVERRLIELSERKLHPFYKRYLCVPRRKTNLTSPKHAYKSRSGPITADEIPAHLKIDKQCLEQKNIFSEFKRVEPPRQLLAKMVEIRRNERPTYGGGKKRKEDAKCPQHRKPQKVDVTGVMK</sequence>